<dbReference type="STRING" id="87626.PTD2_10724"/>
<evidence type="ECO:0000313" key="6">
    <source>
        <dbReference type="EMBL" id="EAR29283.1"/>
    </source>
</evidence>
<dbReference type="SUPFAM" id="SSF46785">
    <property type="entry name" value="Winged helix' DNA-binding domain"/>
    <property type="match status" value="1"/>
</dbReference>
<dbReference type="InterPro" id="IPR036390">
    <property type="entry name" value="WH_DNA-bd_sf"/>
</dbReference>
<dbReference type="InterPro" id="IPR036388">
    <property type="entry name" value="WH-like_DNA-bd_sf"/>
</dbReference>
<dbReference type="SUPFAM" id="SSF55781">
    <property type="entry name" value="GAF domain-like"/>
    <property type="match status" value="1"/>
</dbReference>
<accession>A4C5M9</accession>
<dbReference type="InterPro" id="IPR029016">
    <property type="entry name" value="GAF-like_dom_sf"/>
</dbReference>
<proteinExistence type="predicted"/>
<dbReference type="EMBL" id="AAOH01000002">
    <property type="protein sequence ID" value="EAR29283.1"/>
    <property type="molecule type" value="Genomic_DNA"/>
</dbReference>
<dbReference type="eggNOG" id="COG1420">
    <property type="taxonomic scope" value="Bacteria"/>
</dbReference>
<feature type="domain" description="Heat-inducible transcription repressor HrcA C-terminal" evidence="5">
    <location>
        <begin position="97"/>
        <end position="292"/>
    </location>
</feature>
<dbReference type="InterPro" id="IPR023120">
    <property type="entry name" value="WHTH_transcript_rep_HrcA_IDD"/>
</dbReference>
<dbReference type="RefSeq" id="WP_009837158.1">
    <property type="nucleotide sequence ID" value="NZ_AAOH01000002.1"/>
</dbReference>
<name>A4C5M9_9GAMM</name>
<keyword evidence="3" id="KW-0346">Stress response</keyword>
<dbReference type="Gene3D" id="3.30.390.60">
    <property type="entry name" value="Heat-inducible transcription repressor hrca homolog, domain 3"/>
    <property type="match status" value="1"/>
</dbReference>
<dbReference type="InterPro" id="IPR002571">
    <property type="entry name" value="HrcA"/>
</dbReference>
<gene>
    <name evidence="6" type="ORF">PTD2_10724</name>
</gene>
<dbReference type="Pfam" id="PF01628">
    <property type="entry name" value="HrcA"/>
    <property type="match status" value="1"/>
</dbReference>
<evidence type="ECO:0000256" key="4">
    <source>
        <dbReference type="ARBA" id="ARBA00023163"/>
    </source>
</evidence>
<dbReference type="PANTHER" id="PTHR34824:SF1">
    <property type="entry name" value="HEAT-INDUCIBLE TRANSCRIPTION REPRESSOR HRCA"/>
    <property type="match status" value="1"/>
</dbReference>
<dbReference type="HOGENOM" id="CLU_050019_0_0_6"/>
<dbReference type="Gene3D" id="1.10.10.10">
    <property type="entry name" value="Winged helix-like DNA-binding domain superfamily/Winged helix DNA-binding domain"/>
    <property type="match status" value="1"/>
</dbReference>
<keyword evidence="7" id="KW-1185">Reference proteome</keyword>
<dbReference type="GO" id="GO:0003677">
    <property type="term" value="F:DNA binding"/>
    <property type="evidence" value="ECO:0007669"/>
    <property type="project" value="InterPro"/>
</dbReference>
<evidence type="ECO:0000259" key="5">
    <source>
        <dbReference type="Pfam" id="PF01628"/>
    </source>
</evidence>
<dbReference type="Proteomes" id="UP000006201">
    <property type="component" value="Unassembled WGS sequence"/>
</dbReference>
<dbReference type="PANTHER" id="PTHR34824">
    <property type="entry name" value="HEAT-INDUCIBLE TRANSCRIPTION REPRESSOR HRCA"/>
    <property type="match status" value="1"/>
</dbReference>
<keyword evidence="2" id="KW-0805">Transcription regulation</keyword>
<evidence type="ECO:0000313" key="7">
    <source>
        <dbReference type="Proteomes" id="UP000006201"/>
    </source>
</evidence>
<evidence type="ECO:0000256" key="3">
    <source>
        <dbReference type="ARBA" id="ARBA00023016"/>
    </source>
</evidence>
<dbReference type="AlphaFoldDB" id="A4C5M9"/>
<reference evidence="6 7" key="1">
    <citation type="submission" date="2006-02" db="EMBL/GenBank/DDBJ databases">
        <authorList>
            <person name="Moran M.A."/>
            <person name="Kjelleberg S."/>
            <person name="Egan S."/>
            <person name="Saunders N."/>
            <person name="Thomas T."/>
            <person name="Ferriera S."/>
            <person name="Johnson J."/>
            <person name="Kravitz S."/>
            <person name="Halpern A."/>
            <person name="Remington K."/>
            <person name="Beeson K."/>
            <person name="Tran B."/>
            <person name="Rogers Y.-H."/>
            <person name="Friedman R."/>
            <person name="Venter J.C."/>
        </authorList>
    </citation>
    <scope>NUCLEOTIDE SEQUENCE [LARGE SCALE GENOMIC DNA]</scope>
    <source>
        <strain evidence="6 7">D2</strain>
    </source>
</reference>
<keyword evidence="4" id="KW-0804">Transcription</keyword>
<dbReference type="InterPro" id="IPR021153">
    <property type="entry name" value="HrcA_C"/>
</dbReference>
<dbReference type="GO" id="GO:0045892">
    <property type="term" value="P:negative regulation of DNA-templated transcription"/>
    <property type="evidence" value="ECO:0007669"/>
    <property type="project" value="TreeGrafter"/>
</dbReference>
<organism evidence="6 7">
    <name type="scientific">Pseudoalteromonas tunicata D2</name>
    <dbReference type="NCBI Taxonomy" id="87626"/>
    <lineage>
        <taxon>Bacteria</taxon>
        <taxon>Pseudomonadati</taxon>
        <taxon>Pseudomonadota</taxon>
        <taxon>Gammaproteobacteria</taxon>
        <taxon>Alteromonadales</taxon>
        <taxon>Pseudoalteromonadaceae</taxon>
        <taxon>Pseudoalteromonas</taxon>
    </lineage>
</organism>
<evidence type="ECO:0000256" key="2">
    <source>
        <dbReference type="ARBA" id="ARBA00023015"/>
    </source>
</evidence>
<evidence type="ECO:0000256" key="1">
    <source>
        <dbReference type="ARBA" id="ARBA00022491"/>
    </source>
</evidence>
<keyword evidence="1" id="KW-0678">Repressor</keyword>
<sequence>MNLNTRDQQIFSAIMRFYCDGQGVAVPSSRIAKQNGMAVCSATIRNSMARMEKLGLIYSPHTSAGRVPTLAGFKYWFGTFFDLQHVVDFWQPCNDSLIQFTHYISQKYKVCACVGLPQVTSQAIFRVEVLDFDKQNWLILLLDRQGQSHNVVITKPLEANEKIRLAFNGWLNTVFAQQTLAEGLQRMRAMSATAPMFCHGSLAQWTRLLADKLGSENSIVVGDNYLFESLKGSEQPCIGTPLLSFVEDKLAFKRGLSVILGDDMPFHGFEHLLILSAPYFSQGVYQGRFCIICKKTAEIEALINEFTALG</sequence>
<comment type="caution">
    <text evidence="6">The sequence shown here is derived from an EMBL/GenBank/DDBJ whole genome shotgun (WGS) entry which is preliminary data.</text>
</comment>
<dbReference type="OrthoDB" id="9783139at2"/>
<dbReference type="Gene3D" id="3.30.450.40">
    <property type="match status" value="1"/>
</dbReference>
<dbReference type="PIRSF" id="PIRSF005485">
    <property type="entry name" value="HrcA"/>
    <property type="match status" value="1"/>
</dbReference>
<protein>
    <recommendedName>
        <fullName evidence="5">Heat-inducible transcription repressor HrcA C-terminal domain-containing protein</fullName>
    </recommendedName>
</protein>